<reference evidence="1 2" key="1">
    <citation type="journal article" date="2013" name="PLoS Genet.">
        <title>Genomic mechanisms accounting for the adaptation to parasitism in nematode-trapping fungi.</title>
        <authorList>
            <person name="Meerupati T."/>
            <person name="Andersson K.M."/>
            <person name="Friman E."/>
            <person name="Kumar D."/>
            <person name="Tunlid A."/>
            <person name="Ahren D."/>
        </authorList>
    </citation>
    <scope>NUCLEOTIDE SEQUENCE [LARGE SCALE GENOMIC DNA]</scope>
    <source>
        <strain evidence="1 2">CBS 200.50</strain>
    </source>
</reference>
<dbReference type="EMBL" id="AQGS01000340">
    <property type="protein sequence ID" value="EPS40507.1"/>
    <property type="molecule type" value="Genomic_DNA"/>
</dbReference>
<accession>S8BYS3</accession>
<evidence type="ECO:0000313" key="2">
    <source>
        <dbReference type="Proteomes" id="UP000015100"/>
    </source>
</evidence>
<keyword evidence="2" id="KW-1185">Reference proteome</keyword>
<dbReference type="HOGENOM" id="CLU_1454350_0_0_1"/>
<protein>
    <submittedName>
        <fullName evidence="1">Uncharacterized protein</fullName>
    </submittedName>
</protein>
<reference evidence="2" key="2">
    <citation type="submission" date="2013-04" db="EMBL/GenBank/DDBJ databases">
        <title>Genomic mechanisms accounting for the adaptation to parasitism in nematode-trapping fungi.</title>
        <authorList>
            <person name="Ahren D.G."/>
        </authorList>
    </citation>
    <scope>NUCLEOTIDE SEQUENCE [LARGE SCALE GENOMIC DNA]</scope>
    <source>
        <strain evidence="2">CBS 200.50</strain>
    </source>
</reference>
<evidence type="ECO:0000313" key="1">
    <source>
        <dbReference type="EMBL" id="EPS40507.1"/>
    </source>
</evidence>
<sequence length="186" mass="21168">MSQRLPSSTWKETSQSLSSLTIEEEAKDIEEVQYFNKGQKVMGKSAPRKIRKLVPKTEKHKQLMWFLTNPDPRGEKLPIYEDGAKVAEDSGTIEQFRRLKGCKLRITDLRTGKKTYFLACMSDDPFVRSITQCPETTISKDIKNLILGKSRQGRVWCHDASVYSQATTVGGRLKNKYAQSGKNDFS</sequence>
<name>S8BYS3_DACHA</name>
<gene>
    <name evidence="1" type="ORF">H072_5649</name>
</gene>
<dbReference type="AlphaFoldDB" id="S8BYS3"/>
<organism evidence="1 2">
    <name type="scientific">Dactylellina haptotyla (strain CBS 200.50)</name>
    <name type="common">Nematode-trapping fungus</name>
    <name type="synonym">Monacrosporium haptotylum</name>
    <dbReference type="NCBI Taxonomy" id="1284197"/>
    <lineage>
        <taxon>Eukaryota</taxon>
        <taxon>Fungi</taxon>
        <taxon>Dikarya</taxon>
        <taxon>Ascomycota</taxon>
        <taxon>Pezizomycotina</taxon>
        <taxon>Orbiliomycetes</taxon>
        <taxon>Orbiliales</taxon>
        <taxon>Orbiliaceae</taxon>
        <taxon>Dactylellina</taxon>
    </lineage>
</organism>
<comment type="caution">
    <text evidence="1">The sequence shown here is derived from an EMBL/GenBank/DDBJ whole genome shotgun (WGS) entry which is preliminary data.</text>
</comment>
<dbReference type="Proteomes" id="UP000015100">
    <property type="component" value="Unassembled WGS sequence"/>
</dbReference>
<proteinExistence type="predicted"/>